<accession>A0ABT6EX25</accession>
<dbReference type="EMBL" id="JAKKUT010000002">
    <property type="protein sequence ID" value="MDG2990034.1"/>
    <property type="molecule type" value="Genomic_DNA"/>
</dbReference>
<protein>
    <submittedName>
        <fullName evidence="1">DUF29 domain-containing protein</fullName>
    </submittedName>
</protein>
<evidence type="ECO:0000313" key="1">
    <source>
        <dbReference type="EMBL" id="MDG2990034.1"/>
    </source>
</evidence>
<sequence length="159" mass="18628">MSHTQNLISLYEQDILLWSEDTVNKLKARDFDHLDIEHLIEEVEGLGISQKKELISRLIVLLEHLLKRLYVNLPNEYNGWERTIRTQRGELEILLDAAPSLSSRWETSFNKAWKIALKNVSKEYPNVIFPQEWMSDRSIEPMLNNDVWLESHGENGKTA</sequence>
<comment type="caution">
    <text evidence="1">The sequence shown here is derived from an EMBL/GenBank/DDBJ whole genome shotgun (WGS) entry which is preliminary data.</text>
</comment>
<dbReference type="InterPro" id="IPR002636">
    <property type="entry name" value="DUF29"/>
</dbReference>
<evidence type="ECO:0000313" key="2">
    <source>
        <dbReference type="Proteomes" id="UP001154265"/>
    </source>
</evidence>
<reference evidence="1" key="1">
    <citation type="journal article" date="2022" name="Genome Biol. Evol.">
        <title>A New Gene Family Diagnostic for Intracellular Biomineralization of Amorphous Ca Carbonates by Cyanobacteria.</title>
        <authorList>
            <person name="Benzerara K."/>
            <person name="Duprat E."/>
            <person name="Bitard-Feildel T."/>
            <person name="Caumes G."/>
            <person name="Cassier-Chauvat C."/>
            <person name="Chauvat F."/>
            <person name="Dezi M."/>
            <person name="Diop S.I."/>
            <person name="Gaschignard G."/>
            <person name="Gorgen S."/>
            <person name="Gugger M."/>
            <person name="Lopez-Garcia P."/>
            <person name="Millet M."/>
            <person name="Skouri-Panet F."/>
            <person name="Moreira D."/>
            <person name="Callebaut I."/>
        </authorList>
    </citation>
    <scope>NUCLEOTIDE SEQUENCE</scope>
    <source>
        <strain evidence="1">G9</strain>
    </source>
</reference>
<keyword evidence="2" id="KW-1185">Reference proteome</keyword>
<reference evidence="1" key="2">
    <citation type="submission" date="2022-01" db="EMBL/GenBank/DDBJ databases">
        <authorList>
            <person name="Zivanovic Y."/>
            <person name="Moreira D."/>
            <person name="Lopez-Garcia P."/>
        </authorList>
    </citation>
    <scope>NUCLEOTIDE SEQUENCE</scope>
    <source>
        <strain evidence="1">G9</strain>
    </source>
</reference>
<dbReference type="Proteomes" id="UP001154265">
    <property type="component" value="Unassembled WGS sequence"/>
</dbReference>
<gene>
    <name evidence="1" type="ORF">L3556_03660</name>
</gene>
<organism evidence="1 2">
    <name type="scientific">Candidatus Synechococcus calcipolaris G9</name>
    <dbReference type="NCBI Taxonomy" id="1497997"/>
    <lineage>
        <taxon>Bacteria</taxon>
        <taxon>Bacillati</taxon>
        <taxon>Cyanobacteriota</taxon>
        <taxon>Cyanophyceae</taxon>
        <taxon>Synechococcales</taxon>
        <taxon>Synechococcaceae</taxon>
        <taxon>Synechococcus</taxon>
    </lineage>
</organism>
<dbReference type="PANTHER" id="PTHR34235:SF3">
    <property type="entry name" value="SLR1203 PROTEIN"/>
    <property type="match status" value="1"/>
</dbReference>
<dbReference type="PANTHER" id="PTHR34235">
    <property type="entry name" value="SLR1203 PROTEIN-RELATED"/>
    <property type="match status" value="1"/>
</dbReference>
<dbReference type="Gene3D" id="1.20.1220.20">
    <property type="entry name" value="Uncharcterised protein PF01724"/>
    <property type="match status" value="1"/>
</dbReference>
<name>A0ABT6EX25_9SYNE</name>
<dbReference type="Pfam" id="PF01724">
    <property type="entry name" value="DUF29"/>
    <property type="match status" value="1"/>
</dbReference>
<proteinExistence type="predicted"/>
<dbReference type="RefSeq" id="WP_277865952.1">
    <property type="nucleotide sequence ID" value="NZ_JAKKUT010000002.1"/>
</dbReference>